<organism evidence="2 3">
    <name type="scientific">Levilactobacillus tangyuanensis</name>
    <dbReference type="NCBI Taxonomy" id="2486021"/>
    <lineage>
        <taxon>Bacteria</taxon>
        <taxon>Bacillati</taxon>
        <taxon>Bacillota</taxon>
        <taxon>Bacilli</taxon>
        <taxon>Lactobacillales</taxon>
        <taxon>Lactobacillaceae</taxon>
        <taxon>Levilactobacillus</taxon>
    </lineage>
</organism>
<proteinExistence type="predicted"/>
<sequence>MQILRMVTVAGVALSLIGGTGVTAAASSTTVPKSIRGTYYSYGHLDAKMIISAHKVTLKLKGTKPFVLTSKAKHPAKRIRYKKTGKYFKLAKGKYFPSDKLRLVKVTVDGKKYQALRNYTGKYEWNYIKGTKLSWGLLN</sequence>
<reference evidence="3" key="1">
    <citation type="journal article" date="2019" name="Int. J. Syst. Evol. Microbiol.">
        <title>The Global Catalogue of Microorganisms (GCM) 10K type strain sequencing project: providing services to taxonomists for standard genome sequencing and annotation.</title>
        <authorList>
            <consortium name="The Broad Institute Genomics Platform"/>
            <consortium name="The Broad Institute Genome Sequencing Center for Infectious Disease"/>
            <person name="Wu L."/>
            <person name="Ma J."/>
        </authorList>
    </citation>
    <scope>NUCLEOTIDE SEQUENCE [LARGE SCALE GENOMIC DNA]</scope>
    <source>
        <strain evidence="3">CCM 8907</strain>
    </source>
</reference>
<keyword evidence="3" id="KW-1185">Reference proteome</keyword>
<dbReference type="RefSeq" id="WP_125641142.1">
    <property type="nucleotide sequence ID" value="NZ_JBHSSJ010000006.1"/>
</dbReference>
<evidence type="ECO:0000256" key="1">
    <source>
        <dbReference type="SAM" id="SignalP"/>
    </source>
</evidence>
<accession>A0ABW1TPE0</accession>
<evidence type="ECO:0000313" key="2">
    <source>
        <dbReference type="EMBL" id="MFC6275109.1"/>
    </source>
</evidence>
<protein>
    <recommendedName>
        <fullName evidence="4">Surface layer protein A domain-containing protein</fullName>
    </recommendedName>
</protein>
<dbReference type="EMBL" id="JBHSSJ010000006">
    <property type="protein sequence ID" value="MFC6275109.1"/>
    <property type="molecule type" value="Genomic_DNA"/>
</dbReference>
<gene>
    <name evidence="2" type="ORF">ACFQET_06215</name>
</gene>
<evidence type="ECO:0000313" key="3">
    <source>
        <dbReference type="Proteomes" id="UP001596191"/>
    </source>
</evidence>
<feature type="chain" id="PRO_5046911371" description="Surface layer protein A domain-containing protein" evidence="1">
    <location>
        <begin position="25"/>
        <end position="139"/>
    </location>
</feature>
<feature type="signal peptide" evidence="1">
    <location>
        <begin position="1"/>
        <end position="24"/>
    </location>
</feature>
<dbReference type="Proteomes" id="UP001596191">
    <property type="component" value="Unassembled WGS sequence"/>
</dbReference>
<name>A0ABW1TPE0_9LACO</name>
<evidence type="ECO:0008006" key="4">
    <source>
        <dbReference type="Google" id="ProtNLM"/>
    </source>
</evidence>
<comment type="caution">
    <text evidence="2">The sequence shown here is derived from an EMBL/GenBank/DDBJ whole genome shotgun (WGS) entry which is preliminary data.</text>
</comment>
<keyword evidence="1" id="KW-0732">Signal</keyword>